<feature type="transmembrane region" description="Helical" evidence="1">
    <location>
        <begin position="40"/>
        <end position="59"/>
    </location>
</feature>
<keyword evidence="1" id="KW-0472">Membrane</keyword>
<proteinExistence type="predicted"/>
<evidence type="ECO:0000256" key="1">
    <source>
        <dbReference type="SAM" id="Phobius"/>
    </source>
</evidence>
<reference evidence="2 3" key="1">
    <citation type="journal article" date="2008" name="Nature">
        <title>The genome of the model beetle and pest Tribolium castaneum.</title>
        <authorList>
            <consortium name="Tribolium Genome Sequencing Consortium"/>
            <person name="Richards S."/>
            <person name="Gibbs R.A."/>
            <person name="Weinstock G.M."/>
            <person name="Brown S.J."/>
            <person name="Denell R."/>
            <person name="Beeman R.W."/>
            <person name="Gibbs R."/>
            <person name="Beeman R.W."/>
            <person name="Brown S.J."/>
            <person name="Bucher G."/>
            <person name="Friedrich M."/>
            <person name="Grimmelikhuijzen C.J."/>
            <person name="Klingler M."/>
            <person name="Lorenzen M."/>
            <person name="Richards S."/>
            <person name="Roth S."/>
            <person name="Schroder R."/>
            <person name="Tautz D."/>
            <person name="Zdobnov E.M."/>
            <person name="Muzny D."/>
            <person name="Gibbs R.A."/>
            <person name="Weinstock G.M."/>
            <person name="Attaway T."/>
            <person name="Bell S."/>
            <person name="Buhay C.J."/>
            <person name="Chandrabose M.N."/>
            <person name="Chavez D."/>
            <person name="Clerk-Blankenburg K.P."/>
            <person name="Cree A."/>
            <person name="Dao M."/>
            <person name="Davis C."/>
            <person name="Chacko J."/>
            <person name="Dinh H."/>
            <person name="Dugan-Rocha S."/>
            <person name="Fowler G."/>
            <person name="Garner T.T."/>
            <person name="Garnes J."/>
            <person name="Gnirke A."/>
            <person name="Hawes A."/>
            <person name="Hernandez J."/>
            <person name="Hines S."/>
            <person name="Holder M."/>
            <person name="Hume J."/>
            <person name="Jhangiani S.N."/>
            <person name="Joshi V."/>
            <person name="Khan Z.M."/>
            <person name="Jackson L."/>
            <person name="Kovar C."/>
            <person name="Kowis A."/>
            <person name="Lee S."/>
            <person name="Lewis L.R."/>
            <person name="Margolis J."/>
            <person name="Morgan M."/>
            <person name="Nazareth L.V."/>
            <person name="Nguyen N."/>
            <person name="Okwuonu G."/>
            <person name="Parker D."/>
            <person name="Richards S."/>
            <person name="Ruiz S.J."/>
            <person name="Santibanez J."/>
            <person name="Savard J."/>
            <person name="Scherer S.E."/>
            <person name="Schneider B."/>
            <person name="Sodergren E."/>
            <person name="Tautz D."/>
            <person name="Vattahil S."/>
            <person name="Villasana D."/>
            <person name="White C.S."/>
            <person name="Wright R."/>
            <person name="Park Y."/>
            <person name="Beeman R.W."/>
            <person name="Lord J."/>
            <person name="Oppert B."/>
            <person name="Lorenzen M."/>
            <person name="Brown S."/>
            <person name="Wang L."/>
            <person name="Savard J."/>
            <person name="Tautz D."/>
            <person name="Richards S."/>
            <person name="Weinstock G."/>
            <person name="Gibbs R.A."/>
            <person name="Liu Y."/>
            <person name="Worley K."/>
            <person name="Weinstock G."/>
            <person name="Elsik C.G."/>
            <person name="Reese J.T."/>
            <person name="Elhaik E."/>
            <person name="Landan G."/>
            <person name="Graur D."/>
            <person name="Arensburger P."/>
            <person name="Atkinson P."/>
            <person name="Beeman R.W."/>
            <person name="Beidler J."/>
            <person name="Brown S.J."/>
            <person name="Demuth J.P."/>
            <person name="Drury D.W."/>
            <person name="Du Y.Z."/>
            <person name="Fujiwara H."/>
            <person name="Lorenzen M."/>
            <person name="Maselli V."/>
            <person name="Osanai M."/>
            <person name="Park Y."/>
            <person name="Robertson H.M."/>
            <person name="Tu Z."/>
            <person name="Wang J.J."/>
            <person name="Wang S."/>
            <person name="Richards S."/>
            <person name="Song H."/>
            <person name="Zhang L."/>
            <person name="Sodergren E."/>
            <person name="Werner D."/>
            <person name="Stanke M."/>
            <person name="Morgenstern B."/>
            <person name="Solovyev V."/>
            <person name="Kosarev P."/>
            <person name="Brown G."/>
            <person name="Chen H.C."/>
            <person name="Ermolaeva O."/>
            <person name="Hlavina W."/>
            <person name="Kapustin Y."/>
            <person name="Kiryutin B."/>
            <person name="Kitts P."/>
            <person name="Maglott D."/>
            <person name="Pruitt K."/>
            <person name="Sapojnikov V."/>
            <person name="Souvorov A."/>
            <person name="Mackey A.J."/>
            <person name="Waterhouse R.M."/>
            <person name="Wyder S."/>
            <person name="Zdobnov E.M."/>
            <person name="Zdobnov E.M."/>
            <person name="Wyder S."/>
            <person name="Kriventseva E.V."/>
            <person name="Kadowaki T."/>
            <person name="Bork P."/>
            <person name="Aranda M."/>
            <person name="Bao R."/>
            <person name="Beermann A."/>
            <person name="Berns N."/>
            <person name="Bolognesi R."/>
            <person name="Bonneton F."/>
            <person name="Bopp D."/>
            <person name="Brown S.J."/>
            <person name="Bucher G."/>
            <person name="Butts T."/>
            <person name="Chaumot A."/>
            <person name="Denell R.E."/>
            <person name="Ferrier D.E."/>
            <person name="Friedrich M."/>
            <person name="Gordon C.M."/>
            <person name="Jindra M."/>
            <person name="Klingler M."/>
            <person name="Lan Q."/>
            <person name="Lattorff H.M."/>
            <person name="Laudet V."/>
            <person name="von Levetsow C."/>
            <person name="Liu Z."/>
            <person name="Lutz R."/>
            <person name="Lynch J.A."/>
            <person name="da Fonseca R.N."/>
            <person name="Posnien N."/>
            <person name="Reuter R."/>
            <person name="Roth S."/>
            <person name="Savard J."/>
            <person name="Schinko J.B."/>
            <person name="Schmitt C."/>
            <person name="Schoppmeier M."/>
            <person name="Schroder R."/>
            <person name="Shippy T.D."/>
            <person name="Simonnet F."/>
            <person name="Marques-Souza H."/>
            <person name="Tautz D."/>
            <person name="Tomoyasu Y."/>
            <person name="Trauner J."/>
            <person name="Van der Zee M."/>
            <person name="Vervoort M."/>
            <person name="Wittkopp N."/>
            <person name="Wimmer E.A."/>
            <person name="Yang X."/>
            <person name="Jones A.K."/>
            <person name="Sattelle D.B."/>
            <person name="Ebert P.R."/>
            <person name="Nelson D."/>
            <person name="Scott J.G."/>
            <person name="Beeman R.W."/>
            <person name="Muthukrishnan S."/>
            <person name="Kramer K.J."/>
            <person name="Arakane Y."/>
            <person name="Beeman R.W."/>
            <person name="Zhu Q."/>
            <person name="Hogenkamp D."/>
            <person name="Dixit R."/>
            <person name="Oppert B."/>
            <person name="Jiang H."/>
            <person name="Zou Z."/>
            <person name="Marshall J."/>
            <person name="Elpidina E."/>
            <person name="Vinokurov K."/>
            <person name="Oppert C."/>
            <person name="Zou Z."/>
            <person name="Evans J."/>
            <person name="Lu Z."/>
            <person name="Zhao P."/>
            <person name="Sumathipala N."/>
            <person name="Altincicek B."/>
            <person name="Vilcinskas A."/>
            <person name="Williams M."/>
            <person name="Hultmark D."/>
            <person name="Hetru C."/>
            <person name="Jiang H."/>
            <person name="Grimmelikhuijzen C.J."/>
            <person name="Hauser F."/>
            <person name="Cazzamali G."/>
            <person name="Williamson M."/>
            <person name="Park Y."/>
            <person name="Li B."/>
            <person name="Tanaka Y."/>
            <person name="Predel R."/>
            <person name="Neupert S."/>
            <person name="Schachtner J."/>
            <person name="Verleyen P."/>
            <person name="Raible F."/>
            <person name="Bork P."/>
            <person name="Friedrich M."/>
            <person name="Walden K.K."/>
            <person name="Robertson H.M."/>
            <person name="Angeli S."/>
            <person name="Foret S."/>
            <person name="Bucher G."/>
            <person name="Schuetz S."/>
            <person name="Maleszka R."/>
            <person name="Wimmer E.A."/>
            <person name="Beeman R.W."/>
            <person name="Lorenzen M."/>
            <person name="Tomoyasu Y."/>
            <person name="Miller S.C."/>
            <person name="Grossmann D."/>
            <person name="Bucher G."/>
        </authorList>
    </citation>
    <scope>NUCLEOTIDE SEQUENCE [LARGE SCALE GENOMIC DNA]</scope>
    <source>
        <strain evidence="2 3">Georgia GA2</strain>
    </source>
</reference>
<reference evidence="2 3" key="2">
    <citation type="journal article" date="2010" name="Nucleic Acids Res.">
        <title>BeetleBase in 2010: revisions to provide comprehensive genomic information for Tribolium castaneum.</title>
        <authorList>
            <person name="Kim H.S."/>
            <person name="Murphy T."/>
            <person name="Xia J."/>
            <person name="Caragea D."/>
            <person name="Park Y."/>
            <person name="Beeman R.W."/>
            <person name="Lorenzen M.D."/>
            <person name="Butcher S."/>
            <person name="Manak J.R."/>
            <person name="Brown S.J."/>
        </authorList>
    </citation>
    <scope>GENOME REANNOTATION</scope>
    <source>
        <strain evidence="2 3">Georgia GA2</strain>
    </source>
</reference>
<evidence type="ECO:0000313" key="2">
    <source>
        <dbReference type="EMBL" id="KYB26573.1"/>
    </source>
</evidence>
<gene>
    <name evidence="2" type="primary">AUGUSTUS-3.0.2_34814</name>
    <name evidence="2" type="ORF">TcasGA2_TC034814</name>
</gene>
<keyword evidence="1" id="KW-1133">Transmembrane helix</keyword>
<accession>A0A139WF44</accession>
<sequence length="61" mass="7029">MNTSTEILTKRHTEVMEQGASARKPQVQQVFVGWDRQKSFTFLGLSLCFVVWACVYFPLMS</sequence>
<keyword evidence="1" id="KW-0812">Transmembrane</keyword>
<organism evidence="2 3">
    <name type="scientific">Tribolium castaneum</name>
    <name type="common">Red flour beetle</name>
    <dbReference type="NCBI Taxonomy" id="7070"/>
    <lineage>
        <taxon>Eukaryota</taxon>
        <taxon>Metazoa</taxon>
        <taxon>Ecdysozoa</taxon>
        <taxon>Arthropoda</taxon>
        <taxon>Hexapoda</taxon>
        <taxon>Insecta</taxon>
        <taxon>Pterygota</taxon>
        <taxon>Neoptera</taxon>
        <taxon>Endopterygota</taxon>
        <taxon>Coleoptera</taxon>
        <taxon>Polyphaga</taxon>
        <taxon>Cucujiformia</taxon>
        <taxon>Tenebrionidae</taxon>
        <taxon>Tenebrionidae incertae sedis</taxon>
        <taxon>Tribolium</taxon>
    </lineage>
</organism>
<evidence type="ECO:0000313" key="3">
    <source>
        <dbReference type="Proteomes" id="UP000007266"/>
    </source>
</evidence>
<dbReference type="InParanoid" id="A0A139WF44"/>
<dbReference type="EMBL" id="KQ971354">
    <property type="protein sequence ID" value="KYB26573.1"/>
    <property type="molecule type" value="Genomic_DNA"/>
</dbReference>
<dbReference type="Proteomes" id="UP000007266">
    <property type="component" value="Linkage group 7"/>
</dbReference>
<protein>
    <submittedName>
        <fullName evidence="2">Uncharacterized protein</fullName>
    </submittedName>
</protein>
<name>A0A139WF44_TRICA</name>
<keyword evidence="3" id="KW-1185">Reference proteome</keyword>
<dbReference type="AlphaFoldDB" id="A0A139WF44"/>